<comment type="caution">
    <text evidence="1">The sequence shown here is derived from an EMBL/GenBank/DDBJ whole genome shotgun (WGS) entry which is preliminary data.</text>
</comment>
<keyword evidence="2" id="KW-1185">Reference proteome</keyword>
<gene>
    <name evidence="1" type="ORF">L4G47_10290</name>
</gene>
<accession>A0ABS9I5X7</accession>
<reference evidence="1" key="1">
    <citation type="submission" date="2022-01" db="EMBL/GenBank/DDBJ databases">
        <title>Pseudomonas sp. nov. isolated from Antarctic regolith.</title>
        <authorList>
            <person name="Novakova D."/>
            <person name="Sedlar K."/>
        </authorList>
    </citation>
    <scope>NUCLEOTIDE SEQUENCE</scope>
    <source>
        <strain evidence="1">P2647</strain>
    </source>
</reference>
<protein>
    <submittedName>
        <fullName evidence="1">Uncharacterized protein</fullName>
    </submittedName>
</protein>
<dbReference type="RefSeq" id="WP_237251935.1">
    <property type="nucleotide sequence ID" value="NZ_JAKJXH010000008.1"/>
</dbReference>
<organism evidence="1 2">
    <name type="scientific">Pseudomonas petrae</name>
    <dbReference type="NCBI Taxonomy" id="2912190"/>
    <lineage>
        <taxon>Bacteria</taxon>
        <taxon>Pseudomonadati</taxon>
        <taxon>Pseudomonadota</taxon>
        <taxon>Gammaproteobacteria</taxon>
        <taxon>Pseudomonadales</taxon>
        <taxon>Pseudomonadaceae</taxon>
        <taxon>Pseudomonas</taxon>
    </lineage>
</organism>
<evidence type="ECO:0000313" key="2">
    <source>
        <dbReference type="Proteomes" id="UP001162905"/>
    </source>
</evidence>
<evidence type="ECO:0000313" key="1">
    <source>
        <dbReference type="EMBL" id="MCF7542611.1"/>
    </source>
</evidence>
<proteinExistence type="predicted"/>
<dbReference type="Proteomes" id="UP001162905">
    <property type="component" value="Unassembled WGS sequence"/>
</dbReference>
<sequence>MAEARVDTLLTGQNLVTFSSGVSDQEKNDILDCLNYTEMRADRKFDRQHAWKRWIERYQAGLFNSGFKLGGVLESNVIRIQHRRELPEVVRSSIQSTGSPHLGVQGRSALEAMLRSSQVQSFFEDWFSTVRAEAFQVVPCRKASNGQIEVMVCGLNMLVETATKAWLTAPRLTMEIHVNGGSYLYDKKAFEPYREKVQSTLERYSRLYFDSLMSVKPAMPST</sequence>
<name>A0ABS9I5X7_9PSED</name>
<dbReference type="EMBL" id="JAKJXH010000008">
    <property type="protein sequence ID" value="MCF7542611.1"/>
    <property type="molecule type" value="Genomic_DNA"/>
</dbReference>